<evidence type="ECO:0008006" key="4">
    <source>
        <dbReference type="Google" id="ProtNLM"/>
    </source>
</evidence>
<feature type="transmembrane region" description="Helical" evidence="1">
    <location>
        <begin position="92"/>
        <end position="114"/>
    </location>
</feature>
<dbReference type="RefSeq" id="XP_016637623.1">
    <property type="nucleotide sequence ID" value="XM_016770713.1"/>
</dbReference>
<dbReference type="PANTHER" id="PTHR37540">
    <property type="entry name" value="TRANSCRIPTION FACTOR (ACR-2), PUTATIVE-RELATED-RELATED"/>
    <property type="match status" value="1"/>
</dbReference>
<gene>
    <name evidence="2" type="ORF">Z520_00192</name>
</gene>
<dbReference type="Pfam" id="PF11951">
    <property type="entry name" value="Fungal_trans_2"/>
    <property type="match status" value="1"/>
</dbReference>
<organism evidence="2 3">
    <name type="scientific">Fonsecaea multimorphosa CBS 102226</name>
    <dbReference type="NCBI Taxonomy" id="1442371"/>
    <lineage>
        <taxon>Eukaryota</taxon>
        <taxon>Fungi</taxon>
        <taxon>Dikarya</taxon>
        <taxon>Ascomycota</taxon>
        <taxon>Pezizomycotina</taxon>
        <taxon>Eurotiomycetes</taxon>
        <taxon>Chaetothyriomycetidae</taxon>
        <taxon>Chaetothyriales</taxon>
        <taxon>Herpotrichiellaceae</taxon>
        <taxon>Fonsecaea</taxon>
    </lineage>
</organism>
<dbReference type="GeneID" id="27705938"/>
<keyword evidence="3" id="KW-1185">Reference proteome</keyword>
<evidence type="ECO:0000313" key="2">
    <source>
        <dbReference type="EMBL" id="KIY03501.1"/>
    </source>
</evidence>
<sequence>MARVAESRKKRPKSITFEVRLPPAEADSLALENDVEACVHTAHQTLPCYGVVPYSLHPYALFPVETDGRARQLIQFMHSEGDYMYRPFRNEWFAMAIIDSTAFYLSLANAALFFHQMTERRGCEHSDSEESSKYLSLCLNQVAQRLEMESHNISQGVITTILGFLCHDSTVGKWNRYDVHMNGLSNIVRLRGGFQALNSNTVMFTSWFDILGASVFDCKPRFSLPSGFSTPSVQRSSLSPSMQDLLIRIRNSSEELAEMANALERTAHLAAFVNNNSVEPLFWKDGAAAAKRITPVLHFLLSLRRPTDDDPNISPSSEVVLREVVRLASLILIANVKQAFSLIADELTILQQRFSAYASMASHTDTCFPELRLWAIIMVTSLRFQIDKLDVRATVNAMRALGIESGKSAIDVAKSLIWIDELMETRVPEVILEIDHALCFSETS</sequence>
<keyword evidence="1" id="KW-0472">Membrane</keyword>
<name>A0A0D2HNV4_9EURO</name>
<dbReference type="EMBL" id="KN848062">
    <property type="protein sequence ID" value="KIY03501.1"/>
    <property type="molecule type" value="Genomic_DNA"/>
</dbReference>
<dbReference type="STRING" id="1442371.A0A0D2HNV4"/>
<reference evidence="2 3" key="1">
    <citation type="submission" date="2015-01" db="EMBL/GenBank/DDBJ databases">
        <title>The Genome Sequence of Fonsecaea multimorphosa CBS 102226.</title>
        <authorList>
            <consortium name="The Broad Institute Genomics Platform"/>
            <person name="Cuomo C."/>
            <person name="de Hoog S."/>
            <person name="Gorbushina A."/>
            <person name="Stielow B."/>
            <person name="Teixiera M."/>
            <person name="Abouelleil A."/>
            <person name="Chapman S.B."/>
            <person name="Priest M."/>
            <person name="Young S.K."/>
            <person name="Wortman J."/>
            <person name="Nusbaum C."/>
            <person name="Birren B."/>
        </authorList>
    </citation>
    <scope>NUCLEOTIDE SEQUENCE [LARGE SCALE GENOMIC DNA]</scope>
    <source>
        <strain evidence="2 3">CBS 102226</strain>
    </source>
</reference>
<dbReference type="Proteomes" id="UP000053411">
    <property type="component" value="Unassembled WGS sequence"/>
</dbReference>
<keyword evidence="1" id="KW-1133">Transmembrane helix</keyword>
<proteinExistence type="predicted"/>
<protein>
    <recommendedName>
        <fullName evidence="4">Transcription factor domain-containing protein</fullName>
    </recommendedName>
</protein>
<accession>A0A0D2HNV4</accession>
<evidence type="ECO:0000256" key="1">
    <source>
        <dbReference type="SAM" id="Phobius"/>
    </source>
</evidence>
<dbReference type="InterPro" id="IPR021858">
    <property type="entry name" value="Fun_TF"/>
</dbReference>
<evidence type="ECO:0000313" key="3">
    <source>
        <dbReference type="Proteomes" id="UP000053411"/>
    </source>
</evidence>
<dbReference type="VEuPathDB" id="FungiDB:Z520_00192"/>
<dbReference type="PANTHER" id="PTHR37540:SF5">
    <property type="entry name" value="TRANSCRIPTION FACTOR DOMAIN-CONTAINING PROTEIN"/>
    <property type="match status" value="1"/>
</dbReference>
<dbReference type="AlphaFoldDB" id="A0A0D2HNV4"/>
<dbReference type="OrthoDB" id="3469225at2759"/>
<keyword evidence="1" id="KW-0812">Transmembrane</keyword>